<protein>
    <submittedName>
        <fullName evidence="8">Presenilin enhancer gamma secretase subunit</fullName>
    </submittedName>
</protein>
<evidence type="ECO:0000313" key="9">
    <source>
        <dbReference type="Proteomes" id="UP001363151"/>
    </source>
</evidence>
<feature type="transmembrane region" description="Helical" evidence="7">
    <location>
        <begin position="38"/>
        <end position="58"/>
    </location>
</feature>
<sequence length="113" mass="12739">MSNTATHGMTDEGLRRRRKPLDYLPEPKLRDADIARRMFLVGSCLLPVIWLVCVARFWRALAAAPSGAEAEELRTWVLRSAVGLACAVAIFTAWTIIFQTKYEAWGLEFLLVT</sequence>
<feature type="transmembrane region" description="Helical" evidence="7">
    <location>
        <begin position="78"/>
        <end position="98"/>
    </location>
</feature>
<keyword evidence="4" id="KW-0914">Notch signaling pathway</keyword>
<evidence type="ECO:0000256" key="2">
    <source>
        <dbReference type="ARBA" id="ARBA00009607"/>
    </source>
</evidence>
<comment type="similarity">
    <text evidence="2">Belongs to the PEN-2 family.</text>
</comment>
<name>A0ABR1FJD1_AURAN</name>
<accession>A0ABR1FJD1</accession>
<evidence type="ECO:0000256" key="7">
    <source>
        <dbReference type="SAM" id="Phobius"/>
    </source>
</evidence>
<gene>
    <name evidence="8" type="primary">PSENEN</name>
    <name evidence="8" type="ORF">SO694_00083036</name>
</gene>
<dbReference type="InterPro" id="IPR019379">
    <property type="entry name" value="Gamma_Secretase_Asp_P_PEN2"/>
</dbReference>
<keyword evidence="3 7" id="KW-0812">Transmembrane</keyword>
<dbReference type="Proteomes" id="UP001363151">
    <property type="component" value="Unassembled WGS sequence"/>
</dbReference>
<keyword evidence="5 7" id="KW-1133">Transmembrane helix</keyword>
<evidence type="ECO:0000256" key="5">
    <source>
        <dbReference type="ARBA" id="ARBA00022989"/>
    </source>
</evidence>
<keyword evidence="6 7" id="KW-0472">Membrane</keyword>
<comment type="subcellular location">
    <subcellularLocation>
        <location evidence="1">Membrane</location>
        <topology evidence="1">Multi-pass membrane protein</topology>
    </subcellularLocation>
</comment>
<dbReference type="PANTHER" id="PTHR16318">
    <property type="entry name" value="GAMMA-SECRETASE SUBUNIT PEN-2"/>
    <property type="match status" value="1"/>
</dbReference>
<comment type="caution">
    <text evidence="8">The sequence shown here is derived from an EMBL/GenBank/DDBJ whole genome shotgun (WGS) entry which is preliminary data.</text>
</comment>
<evidence type="ECO:0000256" key="6">
    <source>
        <dbReference type="ARBA" id="ARBA00023136"/>
    </source>
</evidence>
<keyword evidence="9" id="KW-1185">Reference proteome</keyword>
<dbReference type="PANTHER" id="PTHR16318:SF0">
    <property type="entry name" value="GAMMA-SECRETASE SUBUNIT PEN-2"/>
    <property type="match status" value="1"/>
</dbReference>
<dbReference type="Pfam" id="PF10251">
    <property type="entry name" value="PEN-2"/>
    <property type="match status" value="1"/>
</dbReference>
<evidence type="ECO:0000313" key="8">
    <source>
        <dbReference type="EMBL" id="KAK7231938.1"/>
    </source>
</evidence>
<proteinExistence type="inferred from homology"/>
<reference evidence="8 9" key="1">
    <citation type="submission" date="2024-03" db="EMBL/GenBank/DDBJ databases">
        <title>Aureococcus anophagefferens CCMP1851 and Kratosvirus quantuckense: Draft genome of a second virus-susceptible host strain in the model system.</title>
        <authorList>
            <person name="Chase E."/>
            <person name="Truchon A.R."/>
            <person name="Schepens W."/>
            <person name="Wilhelm S.W."/>
        </authorList>
    </citation>
    <scope>NUCLEOTIDE SEQUENCE [LARGE SCALE GENOMIC DNA]</scope>
    <source>
        <strain evidence="8 9">CCMP1851</strain>
    </source>
</reference>
<evidence type="ECO:0000256" key="4">
    <source>
        <dbReference type="ARBA" id="ARBA00022976"/>
    </source>
</evidence>
<evidence type="ECO:0000256" key="3">
    <source>
        <dbReference type="ARBA" id="ARBA00022692"/>
    </source>
</evidence>
<evidence type="ECO:0000256" key="1">
    <source>
        <dbReference type="ARBA" id="ARBA00004141"/>
    </source>
</evidence>
<dbReference type="EMBL" id="JBBJCI010000372">
    <property type="protein sequence ID" value="KAK7231938.1"/>
    <property type="molecule type" value="Genomic_DNA"/>
</dbReference>
<organism evidence="8 9">
    <name type="scientific">Aureococcus anophagefferens</name>
    <name type="common">Harmful bloom alga</name>
    <dbReference type="NCBI Taxonomy" id="44056"/>
    <lineage>
        <taxon>Eukaryota</taxon>
        <taxon>Sar</taxon>
        <taxon>Stramenopiles</taxon>
        <taxon>Ochrophyta</taxon>
        <taxon>Pelagophyceae</taxon>
        <taxon>Pelagomonadales</taxon>
        <taxon>Pelagomonadaceae</taxon>
        <taxon>Aureococcus</taxon>
    </lineage>
</organism>